<accession>A4BIZ6</accession>
<dbReference type="PROSITE" id="PS51257">
    <property type="entry name" value="PROKAR_LIPOPROTEIN"/>
    <property type="match status" value="1"/>
</dbReference>
<proteinExistence type="predicted"/>
<dbReference type="RefSeq" id="WP_008043202.1">
    <property type="nucleotide sequence ID" value="NZ_CH724150.1"/>
</dbReference>
<feature type="coiled-coil region" evidence="1">
    <location>
        <begin position="149"/>
        <end position="183"/>
    </location>
</feature>
<evidence type="ECO:0000256" key="2">
    <source>
        <dbReference type="SAM" id="SignalP"/>
    </source>
</evidence>
<organism evidence="3 4">
    <name type="scientific">Reinekea blandensis MED297</name>
    <dbReference type="NCBI Taxonomy" id="314283"/>
    <lineage>
        <taxon>Bacteria</taxon>
        <taxon>Pseudomonadati</taxon>
        <taxon>Pseudomonadota</taxon>
        <taxon>Gammaproteobacteria</taxon>
        <taxon>Oceanospirillales</taxon>
        <taxon>Saccharospirillaceae</taxon>
        <taxon>Reinekea</taxon>
    </lineage>
</organism>
<dbReference type="AlphaFoldDB" id="A4BIZ6"/>
<evidence type="ECO:0000313" key="3">
    <source>
        <dbReference type="EMBL" id="EAR07929.1"/>
    </source>
</evidence>
<evidence type="ECO:0000313" key="4">
    <source>
        <dbReference type="Proteomes" id="UP000005953"/>
    </source>
</evidence>
<comment type="caution">
    <text evidence="3">The sequence shown here is derived from an EMBL/GenBank/DDBJ whole genome shotgun (WGS) entry which is preliminary data.</text>
</comment>
<feature type="chain" id="PRO_5002666608" evidence="2">
    <location>
        <begin position="26"/>
        <end position="191"/>
    </location>
</feature>
<name>A4BIZ6_9GAMM</name>
<reference evidence="3 4" key="1">
    <citation type="submission" date="2006-02" db="EMBL/GenBank/DDBJ databases">
        <authorList>
            <person name="Pinhassi J."/>
            <person name="Pedros-Alio C."/>
            <person name="Ferriera S."/>
            <person name="Johnson J."/>
            <person name="Kravitz S."/>
            <person name="Halpern A."/>
            <person name="Remington K."/>
            <person name="Beeson K."/>
            <person name="Tran B."/>
            <person name="Rogers Y.-H."/>
            <person name="Friedman R."/>
            <person name="Venter J.C."/>
        </authorList>
    </citation>
    <scope>NUCLEOTIDE SEQUENCE [LARGE SCALE GENOMIC DNA]</scope>
    <source>
        <strain evidence="3 4">MED297</strain>
    </source>
</reference>
<feature type="signal peptide" evidence="2">
    <location>
        <begin position="1"/>
        <end position="25"/>
    </location>
</feature>
<evidence type="ECO:0000256" key="1">
    <source>
        <dbReference type="SAM" id="Coils"/>
    </source>
</evidence>
<keyword evidence="4" id="KW-1185">Reference proteome</keyword>
<keyword evidence="1" id="KW-0175">Coiled coil</keyword>
<sequence>MKKDCLLSVALVLAGCASLPMSDTASEPKSFIQNTIIVEPVRLATSDSCPSAELDVSDRLCNLWQWQTYLQNLYDEPITDARTATTESEVSLQLQQSLQKLHPEQPANVQRVGLEELNGVVKHLEAPVADWFLLIMGQAQQRVDLMNQLSSLRETIITQEQSLENLRAELSTAEQKLDALTEIEQQLGDAP</sequence>
<dbReference type="Proteomes" id="UP000005953">
    <property type="component" value="Unassembled WGS sequence"/>
</dbReference>
<dbReference type="HOGENOM" id="CLU_1420421_0_0_6"/>
<dbReference type="EMBL" id="AAOE01000029">
    <property type="protein sequence ID" value="EAR07929.1"/>
    <property type="molecule type" value="Genomic_DNA"/>
</dbReference>
<protein>
    <submittedName>
        <fullName evidence="3">Uncharacterized protein</fullName>
    </submittedName>
</protein>
<keyword evidence="2" id="KW-0732">Signal</keyword>
<gene>
    <name evidence="3" type="ORF">MED297_15405</name>
</gene>
<dbReference type="STRING" id="314283.MED297_15405"/>